<dbReference type="SUPFAM" id="SSF51338">
    <property type="entry name" value="Composite domain of metallo-dependent hydrolases"/>
    <property type="match status" value="1"/>
</dbReference>
<dbReference type="PROSITE" id="PS01094">
    <property type="entry name" value="UPF0076"/>
    <property type="match status" value="1"/>
</dbReference>
<protein>
    <recommendedName>
        <fullName evidence="3">Amidohydrolase-related domain-containing protein</fullName>
    </recommendedName>
</protein>
<dbReference type="Gene3D" id="2.30.40.10">
    <property type="entry name" value="Urease, subunit C, domain 1"/>
    <property type="match status" value="1"/>
</dbReference>
<feature type="signal peptide" evidence="2">
    <location>
        <begin position="1"/>
        <end position="20"/>
    </location>
</feature>
<accession>A0ABN1DMG1</accession>
<dbReference type="InterPro" id="IPR019897">
    <property type="entry name" value="RidA_CS"/>
</dbReference>
<dbReference type="Gene3D" id="3.40.50.10910">
    <property type="entry name" value="Amidohydrolase"/>
    <property type="match status" value="1"/>
</dbReference>
<organism evidence="4 5">
    <name type="scientific">Rheinheimera aquimaris</name>
    <dbReference type="NCBI Taxonomy" id="412437"/>
    <lineage>
        <taxon>Bacteria</taxon>
        <taxon>Pseudomonadati</taxon>
        <taxon>Pseudomonadota</taxon>
        <taxon>Gammaproteobacteria</taxon>
        <taxon>Chromatiales</taxon>
        <taxon>Chromatiaceae</taxon>
        <taxon>Rheinheimera</taxon>
    </lineage>
</organism>
<dbReference type="Gene3D" id="3.30.1330.40">
    <property type="entry name" value="RutC-like"/>
    <property type="match status" value="1"/>
</dbReference>
<dbReference type="RefSeq" id="WP_134052910.1">
    <property type="nucleotide sequence ID" value="NZ_BAAAEO010000002.1"/>
</dbReference>
<dbReference type="InterPro" id="IPR032466">
    <property type="entry name" value="Metal_Hydrolase"/>
</dbReference>
<comment type="similarity">
    <text evidence="1">Belongs to the RutC family.</text>
</comment>
<dbReference type="InterPro" id="IPR051781">
    <property type="entry name" value="Metallo-dep_Hydrolase"/>
</dbReference>
<dbReference type="InterPro" id="IPR006680">
    <property type="entry name" value="Amidohydro-rel"/>
</dbReference>
<dbReference type="Gene3D" id="1.20.58.520">
    <property type="entry name" value="Amidohydrolase"/>
    <property type="match status" value="1"/>
</dbReference>
<dbReference type="CDD" id="cd00448">
    <property type="entry name" value="YjgF_YER057c_UK114_family"/>
    <property type="match status" value="1"/>
</dbReference>
<dbReference type="InterPro" id="IPR006175">
    <property type="entry name" value="YjgF/YER057c/UK114"/>
</dbReference>
<dbReference type="PANTHER" id="PTHR43135:SF3">
    <property type="entry name" value="ALPHA-D-RIBOSE 1-METHYLPHOSPHONATE 5-TRIPHOSPHATE DIPHOSPHATASE"/>
    <property type="match status" value="1"/>
</dbReference>
<dbReference type="InterPro" id="IPR035959">
    <property type="entry name" value="RutC-like_sf"/>
</dbReference>
<dbReference type="Gene3D" id="3.30.110.90">
    <property type="entry name" value="Amidohydrolase"/>
    <property type="match status" value="1"/>
</dbReference>
<sequence>MRRITPLFMMAAILSLPAAAASIALTGVNLIDVEGLTVKSNQTVLLQDDRIAAIQPDSKAIPKHYTKVDLTGKYVLPGLIDAHVHHATEPEGYNNAVITHQRLQKLLRGGVTSVRDMAGDVRVLAGLKRSAELDLIQAPDIYYSVILGGNSFFSDPRTAAAAKGKTPGETDWMRAVDENTDVDALMQRTLGSGASGIKIYADVPAATVKKLAAAAKRAGLKVWSHAYIGPDKPSAVVDAGVEVISHVPDLSAEVIGDYKAWRRKNAEIDGAVKTASFDAARYTELLKSIKQHNTILDVTLTVFEQHRNQGPNREVMFQHGVFLTKLAREFGITLAAGTDAFDDTVALPMLHHELRLLTELGGLTPAQALQAATLNSAKAIGIDKDVGTVVAGKKANLLVLNTNPLDDIRRSSDIAHVIKNGRFVYRGDDERLPFSAAREAGGMLWLSGQIGNFPGTMTLAGNDITSQMTQAMDNIMAVLQQHHLTTKDITKCTLMLADIKDWAKASEIYKGYFTAPLPARSAFAASGLALNAKVEIECVASL</sequence>
<dbReference type="SUPFAM" id="SSF51556">
    <property type="entry name" value="Metallo-dependent hydrolases"/>
    <property type="match status" value="1"/>
</dbReference>
<dbReference type="Pfam" id="PF01042">
    <property type="entry name" value="Ribonuc_L-PSP"/>
    <property type="match status" value="1"/>
</dbReference>
<proteinExistence type="inferred from homology"/>
<keyword evidence="5" id="KW-1185">Reference proteome</keyword>
<comment type="caution">
    <text evidence="4">The sequence shown here is derived from an EMBL/GenBank/DDBJ whole genome shotgun (WGS) entry which is preliminary data.</text>
</comment>
<gene>
    <name evidence="4" type="ORF">GCM10009098_13550</name>
</gene>
<dbReference type="Pfam" id="PF01979">
    <property type="entry name" value="Amidohydro_1"/>
    <property type="match status" value="1"/>
</dbReference>
<dbReference type="EMBL" id="BAAAEO010000002">
    <property type="protein sequence ID" value="GAA0547263.1"/>
    <property type="molecule type" value="Genomic_DNA"/>
</dbReference>
<feature type="chain" id="PRO_5045509149" description="Amidohydrolase-related domain-containing protein" evidence="2">
    <location>
        <begin position="21"/>
        <end position="542"/>
    </location>
</feature>
<evidence type="ECO:0000259" key="3">
    <source>
        <dbReference type="Pfam" id="PF01979"/>
    </source>
</evidence>
<feature type="domain" description="Amidohydrolase-related" evidence="3">
    <location>
        <begin position="74"/>
        <end position="424"/>
    </location>
</feature>
<dbReference type="SUPFAM" id="SSF55298">
    <property type="entry name" value="YjgF-like"/>
    <property type="match status" value="1"/>
</dbReference>
<evidence type="ECO:0000313" key="4">
    <source>
        <dbReference type="EMBL" id="GAA0547263.1"/>
    </source>
</evidence>
<name>A0ABN1DMG1_9GAMM</name>
<evidence type="ECO:0000313" key="5">
    <source>
        <dbReference type="Proteomes" id="UP001501169"/>
    </source>
</evidence>
<keyword evidence="2" id="KW-0732">Signal</keyword>
<dbReference type="PANTHER" id="PTHR43135">
    <property type="entry name" value="ALPHA-D-RIBOSE 1-METHYLPHOSPHONATE 5-TRIPHOSPHATE DIPHOSPHATASE"/>
    <property type="match status" value="1"/>
</dbReference>
<dbReference type="Proteomes" id="UP001501169">
    <property type="component" value="Unassembled WGS sequence"/>
</dbReference>
<dbReference type="InterPro" id="IPR011059">
    <property type="entry name" value="Metal-dep_hydrolase_composite"/>
</dbReference>
<evidence type="ECO:0000256" key="1">
    <source>
        <dbReference type="ARBA" id="ARBA00010552"/>
    </source>
</evidence>
<reference evidence="4 5" key="1">
    <citation type="journal article" date="2019" name="Int. J. Syst. Evol. Microbiol.">
        <title>The Global Catalogue of Microorganisms (GCM) 10K type strain sequencing project: providing services to taxonomists for standard genome sequencing and annotation.</title>
        <authorList>
            <consortium name="The Broad Institute Genomics Platform"/>
            <consortium name="The Broad Institute Genome Sequencing Center for Infectious Disease"/>
            <person name="Wu L."/>
            <person name="Ma J."/>
        </authorList>
    </citation>
    <scope>NUCLEOTIDE SEQUENCE [LARGE SCALE GENOMIC DNA]</scope>
    <source>
        <strain evidence="4 5">JCM 14331</strain>
    </source>
</reference>
<evidence type="ECO:0000256" key="2">
    <source>
        <dbReference type="SAM" id="SignalP"/>
    </source>
</evidence>